<dbReference type="Gene3D" id="2.40.128.130">
    <property type="entry name" value="Autotransporter beta-domain"/>
    <property type="match status" value="1"/>
</dbReference>
<dbReference type="EMBL" id="MJMN01000015">
    <property type="protein sequence ID" value="OMG86420.1"/>
    <property type="molecule type" value="Genomic_DNA"/>
</dbReference>
<dbReference type="InterPro" id="IPR006315">
    <property type="entry name" value="OM_autotransptr_brl_dom"/>
</dbReference>
<feature type="signal peptide" evidence="1">
    <location>
        <begin position="1"/>
        <end position="32"/>
    </location>
</feature>
<dbReference type="PROSITE" id="PS51208">
    <property type="entry name" value="AUTOTRANSPORTER"/>
    <property type="match status" value="1"/>
</dbReference>
<keyword evidence="1" id="KW-0732">Signal</keyword>
<evidence type="ECO:0000313" key="4">
    <source>
        <dbReference type="Proteomes" id="UP000187251"/>
    </source>
</evidence>
<proteinExistence type="predicted"/>
<evidence type="ECO:0000259" key="2">
    <source>
        <dbReference type="PROSITE" id="PS51208"/>
    </source>
</evidence>
<dbReference type="SUPFAM" id="SSF103515">
    <property type="entry name" value="Autotransporter"/>
    <property type="match status" value="1"/>
</dbReference>
<protein>
    <submittedName>
        <fullName evidence="3">Autotransporter outer membrane beta-barrel domain-containing protein</fullName>
    </submittedName>
</protein>
<dbReference type="GO" id="GO:0019867">
    <property type="term" value="C:outer membrane"/>
    <property type="evidence" value="ECO:0007669"/>
    <property type="project" value="InterPro"/>
</dbReference>
<dbReference type="InterPro" id="IPR051551">
    <property type="entry name" value="Autotransporter_adhesion"/>
</dbReference>
<dbReference type="NCBIfam" id="TIGR01414">
    <property type="entry name" value="autotrans_barl"/>
    <property type="match status" value="1"/>
</dbReference>
<dbReference type="PANTHER" id="PTHR35037:SF3">
    <property type="entry name" value="C-TERMINAL REGION OF AIDA-LIKE PROTEIN"/>
    <property type="match status" value="1"/>
</dbReference>
<dbReference type="PROSITE" id="PS51257">
    <property type="entry name" value="PROKAR_LIPOPROTEIN"/>
    <property type="match status" value="1"/>
</dbReference>
<dbReference type="RefSeq" id="WP_076412396.1">
    <property type="nucleotide sequence ID" value="NZ_AP028040.1"/>
</dbReference>
<dbReference type="SUPFAM" id="SSF51126">
    <property type="entry name" value="Pectin lyase-like"/>
    <property type="match status" value="1"/>
</dbReference>
<feature type="chain" id="PRO_5012864888" evidence="1">
    <location>
        <begin position="33"/>
        <end position="862"/>
    </location>
</feature>
<dbReference type="Gene3D" id="2.160.20.20">
    <property type="match status" value="1"/>
</dbReference>
<evidence type="ECO:0000256" key="1">
    <source>
        <dbReference type="SAM" id="SignalP"/>
    </source>
</evidence>
<reference evidence="3 4" key="1">
    <citation type="submission" date="2016-09" db="EMBL/GenBank/DDBJ databases">
        <title>Phylogenomics of Achromobacter.</title>
        <authorList>
            <person name="Jeukens J."/>
            <person name="Freschi L."/>
            <person name="Vincent A.T."/>
            <person name="Emond-Rheault J.-G."/>
            <person name="Kukavica-Ibrulj I."/>
            <person name="Charette S.J."/>
            <person name="Levesque R.C."/>
        </authorList>
    </citation>
    <scope>NUCLEOTIDE SEQUENCE [LARGE SCALE GENOMIC DNA]</scope>
    <source>
        <strain evidence="3 4">AUS488</strain>
    </source>
</reference>
<dbReference type="SMART" id="SM00869">
    <property type="entry name" value="Autotransporter"/>
    <property type="match status" value="1"/>
</dbReference>
<dbReference type="InterPro" id="IPR036709">
    <property type="entry name" value="Autotransporte_beta_dom_sf"/>
</dbReference>
<gene>
    <name evidence="3" type="ORF">BIZ92_26580</name>
</gene>
<dbReference type="OrthoDB" id="8613300at2"/>
<dbReference type="InterPro" id="IPR012332">
    <property type="entry name" value="Autotransporter_pectin_lyase_C"/>
</dbReference>
<dbReference type="AlphaFoldDB" id="A0A1R1JT56"/>
<dbReference type="Proteomes" id="UP000187251">
    <property type="component" value="Unassembled WGS sequence"/>
</dbReference>
<dbReference type="InterPro" id="IPR043990">
    <property type="entry name" value="AC_1"/>
</dbReference>
<comment type="caution">
    <text evidence="3">The sequence shown here is derived from an EMBL/GenBank/DDBJ whole genome shotgun (WGS) entry which is preliminary data.</text>
</comment>
<organism evidence="3 4">
    <name type="scientific">Alcaligenes xylosoxydans xylosoxydans</name>
    <name type="common">Achromobacter xylosoxidans</name>
    <dbReference type="NCBI Taxonomy" id="85698"/>
    <lineage>
        <taxon>Bacteria</taxon>
        <taxon>Pseudomonadati</taxon>
        <taxon>Pseudomonadota</taxon>
        <taxon>Betaproteobacteria</taxon>
        <taxon>Burkholderiales</taxon>
        <taxon>Alcaligenaceae</taxon>
        <taxon>Achromobacter</taxon>
    </lineage>
</organism>
<dbReference type="Pfam" id="PF18883">
    <property type="entry name" value="AC_1"/>
    <property type="match status" value="1"/>
</dbReference>
<feature type="domain" description="Autotransporter" evidence="2">
    <location>
        <begin position="586"/>
        <end position="862"/>
    </location>
</feature>
<name>A0A1R1JT56_ALCXX</name>
<dbReference type="InterPro" id="IPR005546">
    <property type="entry name" value="Autotransporte_beta"/>
</dbReference>
<sequence length="862" mass="88985">MRSCIGFWMRKKGLPLALFGMAGGFGGSCAYAACSPTATPGTGQSVTCSDTTDGQTIEAQAGSTGVAITVAPGAVFSTNATRALSVQDASTITNNGTIQMAGGTGASRGAMVGFGNNNTLINNGSIITSGTGVRGISVPNIGSTGTTILNAGSITTSGASGHGIAVNGPGNNVTNTGTILVSGTDAKGVYLQGGSPTENVFINSGLVHASGASSNNQFGPDGVHVNTTNANGFYARVENRPGGRIISDNSYALRGQNGNDVFINAGYLQGNGGVLRDTAVYMGPQGTGTFILQTGSVIKGVADGGAAVSRAYLEGNGTVDNVFRNFNSLTMRGTDWRWTSDSTFTERVDLLSGTFFLGGTLSSPSNSLAAGAALAGTGTLAGTFANAGELRPGPNDGQSFGALTIRGNYVSNGGTMTVNTALGTDGSATDRLVLDGGNASGATPITVVNRGGQGGLTTGDGIQVVQAVNGASTTASAFSLAGPVNAGAYEYHLYRGGNDGANPQSWYLRSQAYVVDGQVADSLAEANAIADEIYAATGSRPLVADTPLYRPEVALYSSIPMVVRRMGVLQLGTFHERQGDQALLQRDGNQRATWARAFGANYKQSLAGDASPGFDGDLAGFQLGQDLYARRVESGQHRLGLFGGYTSARGDAHGSAGGIADAATGRLRLNGYSVGGYWVYTGNSGWYVDTVLMNTWLDIKTDSKGRGDADTHGQTFTASLESGYPFKLSERWNLEPQAQLIYQRTRVNGFNDGISDVSFRNDNAVTGRLGARLQGRFDDRGVQWLPYAMVNLWRTFGGTNGIAFGADTIDTERSATSVELAAGTTVAVSQALALYGKLGYSMSVDSNYLRSAAAQIGLRYTW</sequence>
<evidence type="ECO:0000313" key="3">
    <source>
        <dbReference type="EMBL" id="OMG86420.1"/>
    </source>
</evidence>
<dbReference type="CDD" id="cd01344">
    <property type="entry name" value="PL2_Passenger_AT"/>
    <property type="match status" value="1"/>
</dbReference>
<accession>A0A1R1JT56</accession>
<dbReference type="Pfam" id="PF03797">
    <property type="entry name" value="Autotransporter"/>
    <property type="match status" value="1"/>
</dbReference>
<dbReference type="InterPro" id="IPR011050">
    <property type="entry name" value="Pectin_lyase_fold/virulence"/>
</dbReference>
<dbReference type="PANTHER" id="PTHR35037">
    <property type="entry name" value="C-TERMINAL REGION OF AIDA-LIKE PROTEIN"/>
    <property type="match status" value="1"/>
</dbReference>